<accession>A0AAI9T469</accession>
<dbReference type="Proteomes" id="UP000004057">
    <property type="component" value="Unassembled WGS sequence"/>
</dbReference>
<dbReference type="AlphaFoldDB" id="A0AAI9T469"/>
<reference evidence="2 3" key="1">
    <citation type="journal article" date="2012" name="J. Proteome Res.">
        <title>Application of Spiroplasma melliferum proteogenomic profiling for the discovery of virulence factors and pathogenicity mechanisms in host-associated spiroplasmas.</title>
        <authorList>
            <person name="Alexeev D."/>
            <person name="Kostrjukova E."/>
            <person name="Aliper A."/>
            <person name="Popenko A."/>
            <person name="Bazaleev N."/>
            <person name="Tyakht A."/>
            <person name="Selezneva O."/>
            <person name="Akopian T."/>
            <person name="Prichodko E."/>
            <person name="Kondratov I."/>
            <person name="Chukin M."/>
            <person name="Demina I."/>
            <person name="Galyamina M."/>
            <person name="Kamashev D."/>
            <person name="Vanyushkina A."/>
            <person name="Ladygina V."/>
            <person name="Levitskii S."/>
            <person name="Lazarev V."/>
            <person name="Govorun V."/>
        </authorList>
    </citation>
    <scope>NUCLEOTIDE SEQUENCE [LARGE SCALE GENOMIC DNA]</scope>
    <source>
        <strain evidence="2 3">KC3</strain>
    </source>
</reference>
<comment type="caution">
    <text evidence="2">The sequence shown here is derived from an EMBL/GenBank/DDBJ whole genome shotgun (WGS) entry which is preliminary data.</text>
</comment>
<keyword evidence="1" id="KW-0812">Transmembrane</keyword>
<organism evidence="2 3">
    <name type="scientific">Spiroplasma melliferum KC3</name>
    <dbReference type="NCBI Taxonomy" id="570509"/>
    <lineage>
        <taxon>Bacteria</taxon>
        <taxon>Bacillati</taxon>
        <taxon>Mycoplasmatota</taxon>
        <taxon>Mollicutes</taxon>
        <taxon>Entomoplasmatales</taxon>
        <taxon>Spiroplasmataceae</taxon>
        <taxon>Spiroplasma</taxon>
    </lineage>
</organism>
<keyword evidence="1" id="KW-0472">Membrane</keyword>
<keyword evidence="1" id="KW-1133">Transmembrane helix</keyword>
<evidence type="ECO:0008006" key="4">
    <source>
        <dbReference type="Google" id="ProtNLM"/>
    </source>
</evidence>
<sequence length="323" mass="37517">MIEKLRNNDWKIVSRKIINDQLQEYYHNNISFQPPRKRLQLIIRWMMFLGPFFSIMGIFIMILFVVKNIKITLIWIPILMFLIGIVLIIIVCYYIVKWTRLLKLSDKIMDKIDLVTIYNLALGEYFTSELTLLGITKIFKPLPTDLINFNNNTKIDFVFNLTYSSGNISFGTITHKVPTKINNKIDKEEFYRIPILTVQPYHKLTAQFTIQPRGVTTKFFNPLNYINLQDNLFEEKFLVGGTSERAIKAILTPQVRKNLFILAGKAPTIPAIDADEGVLTLLFQSYLVKSWNDKTMALTTVEFSGKFDNIIQDILSKIETDII</sequence>
<dbReference type="EMBL" id="AGBZ02000001">
    <property type="protein sequence ID" value="KAI93178.1"/>
    <property type="molecule type" value="Genomic_DNA"/>
</dbReference>
<proteinExistence type="predicted"/>
<gene>
    <name evidence="2" type="ORF">SPM_003630</name>
</gene>
<feature type="transmembrane region" description="Helical" evidence="1">
    <location>
        <begin position="72"/>
        <end position="96"/>
    </location>
</feature>
<feature type="transmembrane region" description="Helical" evidence="1">
    <location>
        <begin position="45"/>
        <end position="66"/>
    </location>
</feature>
<dbReference type="RefSeq" id="WP_040584406.1">
    <property type="nucleotide sequence ID" value="NZ_AGBZ02000001.1"/>
</dbReference>
<name>A0AAI9T469_SPIME</name>
<evidence type="ECO:0000313" key="3">
    <source>
        <dbReference type="Proteomes" id="UP000004057"/>
    </source>
</evidence>
<evidence type="ECO:0000313" key="2">
    <source>
        <dbReference type="EMBL" id="KAI93178.1"/>
    </source>
</evidence>
<protein>
    <recommendedName>
        <fullName evidence="4">DUF3137 domain-containing protein</fullName>
    </recommendedName>
</protein>
<evidence type="ECO:0000256" key="1">
    <source>
        <dbReference type="SAM" id="Phobius"/>
    </source>
</evidence>